<dbReference type="InterPro" id="IPR003593">
    <property type="entry name" value="AAA+_ATPase"/>
</dbReference>
<proteinExistence type="predicted"/>
<dbReference type="HOGENOM" id="CLU_070505_0_0_2"/>
<name>E0STP0_IGNAA</name>
<dbReference type="Pfam" id="PF01637">
    <property type="entry name" value="ATPase_2"/>
    <property type="match status" value="1"/>
</dbReference>
<evidence type="ECO:0000259" key="1">
    <source>
        <dbReference type="SMART" id="SM00382"/>
    </source>
</evidence>
<dbReference type="Proteomes" id="UP000001304">
    <property type="component" value="Chromosome"/>
</dbReference>
<dbReference type="GO" id="GO:0005524">
    <property type="term" value="F:ATP binding"/>
    <property type="evidence" value="ECO:0007669"/>
    <property type="project" value="InterPro"/>
</dbReference>
<protein>
    <submittedName>
        <fullName evidence="2">ATPase</fullName>
    </submittedName>
</protein>
<keyword evidence="3" id="KW-1185">Reference proteome</keyword>
<gene>
    <name evidence="2" type="ordered locus">Igag_0833</name>
</gene>
<dbReference type="AlphaFoldDB" id="E0STP0"/>
<accession>E0STP0</accession>
<dbReference type="InterPro" id="IPR027417">
    <property type="entry name" value="P-loop_NTPase"/>
</dbReference>
<dbReference type="SUPFAM" id="SSF52540">
    <property type="entry name" value="P-loop containing nucleoside triphosphate hydrolases"/>
    <property type="match status" value="1"/>
</dbReference>
<dbReference type="Gene3D" id="3.40.50.300">
    <property type="entry name" value="P-loop containing nucleotide triphosphate hydrolases"/>
    <property type="match status" value="1"/>
</dbReference>
<dbReference type="BioCyc" id="IAGG583356:GHAH-822-MONOMER"/>
<dbReference type="STRING" id="583356.Igag_0833"/>
<evidence type="ECO:0000313" key="2">
    <source>
        <dbReference type="EMBL" id="ADM27656.1"/>
    </source>
</evidence>
<dbReference type="KEGG" id="iag:Igag_0833"/>
<evidence type="ECO:0000313" key="3">
    <source>
        <dbReference type="Proteomes" id="UP000001304"/>
    </source>
</evidence>
<dbReference type="EMBL" id="CP002098">
    <property type="protein sequence ID" value="ADM27656.1"/>
    <property type="molecule type" value="Genomic_DNA"/>
</dbReference>
<feature type="domain" description="AAA+ ATPase" evidence="1">
    <location>
        <begin position="33"/>
        <end position="186"/>
    </location>
</feature>
<reference evidence="2 3" key="1">
    <citation type="journal article" date="2010" name="Stand. Genomic Sci.">
        <title>Complete genome sequence of Ignisphaera aggregans type strain (AQ1.S1).</title>
        <authorList>
            <person name="Goker M."/>
            <person name="Held B."/>
            <person name="Lapidus A."/>
            <person name="Nolan M."/>
            <person name="Spring S."/>
            <person name="Yasawong M."/>
            <person name="Lucas S."/>
            <person name="Glavina Del Rio T."/>
            <person name="Tice H."/>
            <person name="Cheng J.F."/>
            <person name="Goodwin L."/>
            <person name="Tapia R."/>
            <person name="Pitluck S."/>
            <person name="Liolios K."/>
            <person name="Ivanova N."/>
            <person name="Mavromatis K."/>
            <person name="Mikhailova N."/>
            <person name="Pati A."/>
            <person name="Chen A."/>
            <person name="Palaniappan K."/>
            <person name="Brambilla E."/>
            <person name="Land M."/>
            <person name="Hauser L."/>
            <person name="Chang Y.J."/>
            <person name="Jeffries C.D."/>
            <person name="Brettin T."/>
            <person name="Detter J.C."/>
            <person name="Han C."/>
            <person name="Rohde M."/>
            <person name="Sikorski J."/>
            <person name="Woyke T."/>
            <person name="Bristow J."/>
            <person name="Eisen J.A."/>
            <person name="Markowitz V."/>
            <person name="Hugenholtz P."/>
            <person name="Kyrpides N.C."/>
            <person name="Klenk H.P."/>
        </authorList>
    </citation>
    <scope>NUCLEOTIDE SEQUENCE [LARGE SCALE GENOMIC DNA]</scope>
    <source>
        <strain evidence="3">DSM 17230 / JCM 13409 / AQ1.S1</strain>
    </source>
</reference>
<organism evidence="2 3">
    <name type="scientific">Ignisphaera aggregans (strain DSM 17230 / JCM 13409 / AQ1.S1)</name>
    <dbReference type="NCBI Taxonomy" id="583356"/>
    <lineage>
        <taxon>Archaea</taxon>
        <taxon>Thermoproteota</taxon>
        <taxon>Thermoprotei</taxon>
        <taxon>Desulfurococcales</taxon>
        <taxon>Desulfurococcaceae</taxon>
        <taxon>Ignisphaera</taxon>
    </lineage>
</organism>
<dbReference type="SMART" id="SM00382">
    <property type="entry name" value="AAA"/>
    <property type="match status" value="1"/>
</dbReference>
<sequence length="342" mass="40247">MKRARIRFAGREIEFINREVALKYIEELAERGTYPVYVVYGPEGCGKTTFLKQAKAILEDYSYHVVYTNPLAHEEKEILMYTPSIHDIVEEVFKSLLDPYSRIVDVSIKIASIVMRKLRKSRIAILMDDIFQAIELDKAEIYTKTLLNLIEYPSGDYEKIVVLVSSSEGVSRERIGRHRWADFYILWNMSREGFRKLYEVLPDPKPSFEDVWRIAGGNPDILEKLYRNNWSVENVIDGFIRSRKLEHFIASLSEKERGILMEAIEDPDTIFKRLRESEVQQLEKKLIEMNLIMDVWERESRGWIDIPPPEKDTELGIGKYYAWQTPLHREAIKRILMQHNNI</sequence>
<dbReference type="InterPro" id="IPR011579">
    <property type="entry name" value="ATPase_dom"/>
</dbReference>